<evidence type="ECO:0000313" key="2">
    <source>
        <dbReference type="Proteomes" id="UP000276133"/>
    </source>
</evidence>
<dbReference type="OrthoDB" id="10128823at2759"/>
<keyword evidence="2" id="KW-1185">Reference proteome</keyword>
<evidence type="ECO:0000313" key="1">
    <source>
        <dbReference type="EMBL" id="RNA08259.1"/>
    </source>
</evidence>
<accession>A0A3M7QAJ8</accession>
<gene>
    <name evidence="1" type="ORF">BpHYR1_026404</name>
</gene>
<organism evidence="1 2">
    <name type="scientific">Brachionus plicatilis</name>
    <name type="common">Marine rotifer</name>
    <name type="synonym">Brachionus muelleri</name>
    <dbReference type="NCBI Taxonomy" id="10195"/>
    <lineage>
        <taxon>Eukaryota</taxon>
        <taxon>Metazoa</taxon>
        <taxon>Spiralia</taxon>
        <taxon>Gnathifera</taxon>
        <taxon>Rotifera</taxon>
        <taxon>Eurotatoria</taxon>
        <taxon>Monogononta</taxon>
        <taxon>Pseudotrocha</taxon>
        <taxon>Ploima</taxon>
        <taxon>Brachionidae</taxon>
        <taxon>Brachionus</taxon>
    </lineage>
</organism>
<name>A0A3M7QAJ8_BRAPC</name>
<sequence>MNLYKVFNNSLLVDFIVVYLYMKVCLLDDSVVRTKYENMARLFMKRHGNKREQQQFILDNKKHLFEIKKIFGELENFDNNDLVYLFTEFVESDLKFSNKESVKKFKIVYVEETDVLQLEENELENFESVKLSQESQIVVNEANWPQNLNFKCRDQLLQLNSSSPFFICTSGYDDFLAEIDQISWLKTIIKYTNKLVLKGGAILDLLCKRKPKDFDLMNTGMTNEEFMDFLVKFCRDERPEKIEFVQSSVVLFRLSLTNGDKLELILNLSMDMDKLVNEAYLPDQICFDLAGRKLVANEFTLWALNYGYCELDLERHPRSSRVSSKLNKLGFNFYFDFCNENRFLKERLERYVWSIYQSEGGARPSYSDSKDLSGARRKRLRNLWCSDSKKTGGNTCQILKGRVYSDEKLIFESMESFMKHIENLIEKKNEEEAFYVDFSGGYILPSEKTDPLQLCNGIDWSF</sequence>
<proteinExistence type="predicted"/>
<comment type="caution">
    <text evidence="1">The sequence shown here is derived from an EMBL/GenBank/DDBJ whole genome shotgun (WGS) entry which is preliminary data.</text>
</comment>
<reference evidence="1 2" key="1">
    <citation type="journal article" date="2018" name="Sci. Rep.">
        <title>Genomic signatures of local adaptation to the degree of environmental predictability in rotifers.</title>
        <authorList>
            <person name="Franch-Gras L."/>
            <person name="Hahn C."/>
            <person name="Garcia-Roger E.M."/>
            <person name="Carmona M.J."/>
            <person name="Serra M."/>
            <person name="Gomez A."/>
        </authorList>
    </citation>
    <scope>NUCLEOTIDE SEQUENCE [LARGE SCALE GENOMIC DNA]</scope>
    <source>
        <strain evidence="1">HYR1</strain>
    </source>
</reference>
<dbReference type="AlphaFoldDB" id="A0A3M7QAJ8"/>
<protein>
    <submittedName>
        <fullName evidence="1">Uncharacterized protein</fullName>
    </submittedName>
</protein>
<dbReference type="EMBL" id="REGN01006801">
    <property type="protein sequence ID" value="RNA08259.1"/>
    <property type="molecule type" value="Genomic_DNA"/>
</dbReference>
<dbReference type="Proteomes" id="UP000276133">
    <property type="component" value="Unassembled WGS sequence"/>
</dbReference>